<keyword evidence="2" id="KW-1185">Reference proteome</keyword>
<protein>
    <submittedName>
        <fullName evidence="1">Uncharacterized protein</fullName>
    </submittedName>
</protein>
<evidence type="ECO:0000313" key="1">
    <source>
        <dbReference type="EMBL" id="MBN2908441.1"/>
    </source>
</evidence>
<accession>A0ABS2WFY2</accession>
<reference evidence="1" key="1">
    <citation type="journal article" date="2024" name="Int. J. Syst. Evol. Microbiol.">
        <title>Polycladomyces zharkentensis sp. nov., a novel thermophilic cellulose- and starch-degrading member of the Bacillota from a geothermal aquifer in Kazakhstan.</title>
        <authorList>
            <person name="Mashzhan A."/>
            <person name="Kistaubayeva A."/>
            <person name="Javier-Lopez R."/>
            <person name="Bissenova U."/>
            <person name="Bissenbay A."/>
            <person name="Birkeland N.K."/>
        </authorList>
    </citation>
    <scope>NUCLEOTIDE SEQUENCE</scope>
    <source>
        <strain evidence="1">ZKZ2T</strain>
    </source>
</reference>
<sequence length="53" mass="6195">MNTHDQSKKGYRLINLEDRPDVMRTISQAEQELHRLLQQDVALVAYVRQADSL</sequence>
<evidence type="ECO:0000313" key="2">
    <source>
        <dbReference type="Proteomes" id="UP001177120"/>
    </source>
</evidence>
<gene>
    <name evidence="1" type="ORF">JQC72_02765</name>
</gene>
<comment type="caution">
    <text evidence="1">The sequence shown here is derived from an EMBL/GenBank/DDBJ whole genome shotgun (WGS) entry which is preliminary data.</text>
</comment>
<dbReference type="RefSeq" id="WP_205492587.1">
    <property type="nucleotide sequence ID" value="NZ_JAFHAP010000004.1"/>
</dbReference>
<proteinExistence type="predicted"/>
<dbReference type="EMBL" id="JAFHAP010000004">
    <property type="protein sequence ID" value="MBN2908441.1"/>
    <property type="molecule type" value="Genomic_DNA"/>
</dbReference>
<name>A0ABS2WFY2_9BACL</name>
<dbReference type="Proteomes" id="UP001177120">
    <property type="component" value="Unassembled WGS sequence"/>
</dbReference>
<organism evidence="1 2">
    <name type="scientific">Polycladomyces zharkentensis</name>
    <dbReference type="NCBI Taxonomy" id="2807616"/>
    <lineage>
        <taxon>Bacteria</taxon>
        <taxon>Bacillati</taxon>
        <taxon>Bacillota</taxon>
        <taxon>Bacilli</taxon>
        <taxon>Bacillales</taxon>
        <taxon>Thermoactinomycetaceae</taxon>
        <taxon>Polycladomyces</taxon>
    </lineage>
</organism>